<dbReference type="Pfam" id="PF01400">
    <property type="entry name" value="Astacin"/>
    <property type="match status" value="1"/>
</dbReference>
<dbReference type="GO" id="GO:0008270">
    <property type="term" value="F:zinc ion binding"/>
    <property type="evidence" value="ECO:0007669"/>
    <property type="project" value="InterPro"/>
</dbReference>
<dbReference type="GO" id="GO:0006508">
    <property type="term" value="P:proteolysis"/>
    <property type="evidence" value="ECO:0007669"/>
    <property type="project" value="InterPro"/>
</dbReference>
<protein>
    <submittedName>
        <fullName evidence="2">Astacin (Peptidase family M12A)</fullName>
    </submittedName>
</protein>
<comment type="caution">
    <text evidence="2">The sequence shown here is derived from an EMBL/GenBank/DDBJ whole genome shotgun (WGS) entry which is preliminary data.</text>
</comment>
<evidence type="ECO:0000313" key="2">
    <source>
        <dbReference type="EMBL" id="RDL23080.1"/>
    </source>
</evidence>
<dbReference type="InterPro" id="IPR006026">
    <property type="entry name" value="Peptidase_Metallo"/>
</dbReference>
<feature type="domain" description="Peptidase metallopeptidase" evidence="1">
    <location>
        <begin position="49"/>
        <end position="185"/>
    </location>
</feature>
<dbReference type="EMBL" id="QRAV01000003">
    <property type="protein sequence ID" value="RDL23080.1"/>
    <property type="molecule type" value="Genomic_DNA"/>
</dbReference>
<accession>A0A370STM7</accession>
<organism evidence="2 3">
    <name type="scientific">Pseudomonas jessenii</name>
    <dbReference type="NCBI Taxonomy" id="77298"/>
    <lineage>
        <taxon>Bacteria</taxon>
        <taxon>Pseudomonadati</taxon>
        <taxon>Pseudomonadota</taxon>
        <taxon>Gammaproteobacteria</taxon>
        <taxon>Pseudomonadales</taxon>
        <taxon>Pseudomonadaceae</taxon>
        <taxon>Pseudomonas</taxon>
    </lineage>
</organism>
<dbReference type="GO" id="GO:0004222">
    <property type="term" value="F:metalloendopeptidase activity"/>
    <property type="evidence" value="ECO:0007669"/>
    <property type="project" value="InterPro"/>
</dbReference>
<sequence length="246" mass="28239">MHELTDCQLIQWPDDQEAYAAAINENPANAGTTKSATTGNRRKRSVFNYSKLWANGRTLKIAFMDELEADHKDKIIKAASQWLPYINLKFEFVDDLVGDIRIATTNNFNSSMLGTDALLIHPDDRTMDLGVKPDHPDFEVIVTHEFGHALGAMHEHQHPQAKIPWDKPKVYEFYQNREMGPLTPAQVDHNLFTPFDTLEAIYTAYDKRSIMHHPVANNLTVGDWEVPINRKISKKDKQLMKLLYPR</sequence>
<evidence type="ECO:0000313" key="3">
    <source>
        <dbReference type="Proteomes" id="UP000255365"/>
    </source>
</evidence>
<dbReference type="SUPFAM" id="SSF55486">
    <property type="entry name" value="Metalloproteases ('zincins'), catalytic domain"/>
    <property type="match status" value="1"/>
</dbReference>
<proteinExistence type="predicted"/>
<dbReference type="CDD" id="cd04327">
    <property type="entry name" value="ZnMc_MMP_like_3"/>
    <property type="match status" value="1"/>
</dbReference>
<dbReference type="InterPro" id="IPR001506">
    <property type="entry name" value="Peptidase_M12A"/>
</dbReference>
<dbReference type="Gene3D" id="3.40.390.10">
    <property type="entry name" value="Collagenase (Catalytic Domain)"/>
    <property type="match status" value="1"/>
</dbReference>
<dbReference type="SMART" id="SM00235">
    <property type="entry name" value="ZnMc"/>
    <property type="match status" value="1"/>
</dbReference>
<dbReference type="InterPro" id="IPR024079">
    <property type="entry name" value="MetalloPept_cat_dom_sf"/>
</dbReference>
<gene>
    <name evidence="2" type="ORF">DEU51_103208</name>
</gene>
<dbReference type="AlphaFoldDB" id="A0A370STM7"/>
<name>A0A370STM7_PSEJE</name>
<dbReference type="Proteomes" id="UP000255365">
    <property type="component" value="Unassembled WGS sequence"/>
</dbReference>
<dbReference type="RefSeq" id="WP_115146384.1">
    <property type="nucleotide sequence ID" value="NZ_QRAV01000003.1"/>
</dbReference>
<reference evidence="2 3" key="1">
    <citation type="submission" date="2018-07" db="EMBL/GenBank/DDBJ databases">
        <title>Genome sequencing of rice bacterial endophytes.</title>
        <authorList>
            <person name="Venturi V."/>
        </authorList>
    </citation>
    <scope>NUCLEOTIDE SEQUENCE [LARGE SCALE GENOMIC DNA]</scope>
    <source>
        <strain evidence="2 3">E2333</strain>
    </source>
</reference>
<evidence type="ECO:0000259" key="1">
    <source>
        <dbReference type="SMART" id="SM00235"/>
    </source>
</evidence>